<organism evidence="3 4">
    <name type="scientific">Mycena venus</name>
    <dbReference type="NCBI Taxonomy" id="2733690"/>
    <lineage>
        <taxon>Eukaryota</taxon>
        <taxon>Fungi</taxon>
        <taxon>Dikarya</taxon>
        <taxon>Basidiomycota</taxon>
        <taxon>Agaricomycotina</taxon>
        <taxon>Agaricomycetes</taxon>
        <taxon>Agaricomycetidae</taxon>
        <taxon>Agaricales</taxon>
        <taxon>Marasmiineae</taxon>
        <taxon>Mycenaceae</taxon>
        <taxon>Mycena</taxon>
    </lineage>
</organism>
<evidence type="ECO:0000313" key="4">
    <source>
        <dbReference type="Proteomes" id="UP000620124"/>
    </source>
</evidence>
<dbReference type="Proteomes" id="UP000620124">
    <property type="component" value="Unassembled WGS sequence"/>
</dbReference>
<evidence type="ECO:0000256" key="2">
    <source>
        <dbReference type="SAM" id="SignalP"/>
    </source>
</evidence>
<accession>A0A8H6XPG7</accession>
<comment type="caution">
    <text evidence="3">The sequence shown here is derived from an EMBL/GenBank/DDBJ whole genome shotgun (WGS) entry which is preliminary data.</text>
</comment>
<dbReference type="PANTHER" id="PTHR31535:SF3">
    <property type="entry name" value="REGULATORY PROTEIN ZESTE"/>
    <property type="match status" value="1"/>
</dbReference>
<feature type="compositionally biased region" description="Gly residues" evidence="1">
    <location>
        <begin position="138"/>
        <end position="157"/>
    </location>
</feature>
<dbReference type="AlphaFoldDB" id="A0A8H6XPG7"/>
<dbReference type="PANTHER" id="PTHR31535">
    <property type="match status" value="1"/>
</dbReference>
<feature type="signal peptide" evidence="2">
    <location>
        <begin position="1"/>
        <end position="19"/>
    </location>
</feature>
<reference evidence="3" key="1">
    <citation type="submission" date="2020-05" db="EMBL/GenBank/DDBJ databases">
        <title>Mycena genomes resolve the evolution of fungal bioluminescence.</title>
        <authorList>
            <person name="Tsai I.J."/>
        </authorList>
    </citation>
    <scope>NUCLEOTIDE SEQUENCE</scope>
    <source>
        <strain evidence="3">CCC161011</strain>
    </source>
</reference>
<name>A0A8H6XPG7_9AGAR</name>
<feature type="chain" id="PRO_5034621593" description="SAM domain-containing protein" evidence="2">
    <location>
        <begin position="20"/>
        <end position="357"/>
    </location>
</feature>
<evidence type="ECO:0000256" key="1">
    <source>
        <dbReference type="SAM" id="MobiDB-lite"/>
    </source>
</evidence>
<evidence type="ECO:0000313" key="3">
    <source>
        <dbReference type="EMBL" id="KAF7344206.1"/>
    </source>
</evidence>
<evidence type="ECO:0008006" key="5">
    <source>
        <dbReference type="Google" id="ProtNLM"/>
    </source>
</evidence>
<keyword evidence="4" id="KW-1185">Reference proteome</keyword>
<protein>
    <recommendedName>
        <fullName evidence="5">SAM domain-containing protein</fullName>
    </recommendedName>
</protein>
<dbReference type="EMBL" id="JACAZI010000015">
    <property type="protein sequence ID" value="KAF7344206.1"/>
    <property type="molecule type" value="Genomic_DNA"/>
</dbReference>
<keyword evidence="2" id="KW-0732">Signal</keyword>
<sequence length="357" mass="36713">MFQLLCCPTLTPVLSSTAAAGTAYVAVGGTGGYGAGLVIEAPVVHIDDTAKIRLPWLDTTTFCQKYGLGDEICQQLIGEKYHKINNLFEEDETQLKKLHLKVGHIAELKWAMKKMLLEEYPEIELTDTKGENAPKIQGGTGGAGGAGGKRGGHGGTGMAPRIGVEDLHGFTVIGGGVGGAGGSGAVDGMTGTSEPPEVVAAGVNTGPAPQPILIGGQGGVGGQGVALGGTGGVGAATKIPLSYAAFFGKIAGGVGGAGGYAVNQGGQGGVGEANIFPSLIFFINEKTRRQMLQQAPLPLEELEIDEELRELLEKHGFRTAGGLFEAFEQDLQPPDFKQEDITSLKAVLKKVAAPHTV</sequence>
<feature type="region of interest" description="Disordered" evidence="1">
    <location>
        <begin position="130"/>
        <end position="159"/>
    </location>
</feature>
<dbReference type="OrthoDB" id="3028703at2759"/>
<gene>
    <name evidence="3" type="ORF">MVEN_01711100</name>
</gene>
<proteinExistence type="predicted"/>